<dbReference type="SUPFAM" id="SSF52200">
    <property type="entry name" value="Toll/Interleukin receptor TIR domain"/>
    <property type="match status" value="1"/>
</dbReference>
<feature type="region of interest" description="Disordered" evidence="7">
    <location>
        <begin position="226"/>
        <end position="416"/>
    </location>
</feature>
<evidence type="ECO:0000256" key="5">
    <source>
        <dbReference type="ARBA" id="ARBA00022859"/>
    </source>
</evidence>
<comment type="subcellular location">
    <subcellularLocation>
        <location evidence="1">Cytoplasm</location>
    </subcellularLocation>
</comment>
<dbReference type="PANTHER" id="PTHR47230:SF1">
    <property type="entry name" value="TIR DOMAIN-CONTAINING ADAPTER MOLECULE 1"/>
    <property type="match status" value="1"/>
</dbReference>
<keyword evidence="2" id="KW-0963">Cytoplasm</keyword>
<dbReference type="InterPro" id="IPR000157">
    <property type="entry name" value="TIR_dom"/>
</dbReference>
<dbReference type="Gene3D" id="3.40.50.10140">
    <property type="entry name" value="Toll/interleukin-1 receptor homology (TIR) domain"/>
    <property type="match status" value="1"/>
</dbReference>
<dbReference type="GO" id="GO:0035591">
    <property type="term" value="F:signaling adaptor activity"/>
    <property type="evidence" value="ECO:0007669"/>
    <property type="project" value="TreeGrafter"/>
</dbReference>
<evidence type="ECO:0000256" key="7">
    <source>
        <dbReference type="SAM" id="MobiDB-lite"/>
    </source>
</evidence>
<evidence type="ECO:0000256" key="1">
    <source>
        <dbReference type="ARBA" id="ARBA00004496"/>
    </source>
</evidence>
<dbReference type="PANTHER" id="PTHR47230">
    <property type="entry name" value="TIR DOMAIN-CONTAINING ADAPTER MOLECULE 1"/>
    <property type="match status" value="1"/>
</dbReference>
<feature type="non-terminal residue" evidence="9">
    <location>
        <position position="1"/>
    </location>
</feature>
<dbReference type="InterPro" id="IPR035897">
    <property type="entry name" value="Toll_tir_struct_dom_sf"/>
</dbReference>
<gene>
    <name evidence="9" type="primary">Ticam1</name>
    <name evidence="9" type="ORF">SAPAEN_R00414</name>
</gene>
<keyword evidence="6" id="KW-0395">Inflammatory response</keyword>
<evidence type="ECO:0000313" key="10">
    <source>
        <dbReference type="Proteomes" id="UP000589485"/>
    </source>
</evidence>
<evidence type="ECO:0000256" key="3">
    <source>
        <dbReference type="ARBA" id="ARBA00022553"/>
    </source>
</evidence>
<organism evidence="9 10">
    <name type="scientific">Sapayoa aenigma</name>
    <name type="common">broad-billed sapayoa</name>
    <dbReference type="NCBI Taxonomy" id="239371"/>
    <lineage>
        <taxon>Eukaryota</taxon>
        <taxon>Metazoa</taxon>
        <taxon>Chordata</taxon>
        <taxon>Craniata</taxon>
        <taxon>Vertebrata</taxon>
        <taxon>Euteleostomi</taxon>
        <taxon>Archelosauria</taxon>
        <taxon>Archosauria</taxon>
        <taxon>Dinosauria</taxon>
        <taxon>Saurischia</taxon>
        <taxon>Theropoda</taxon>
        <taxon>Coelurosauria</taxon>
        <taxon>Aves</taxon>
        <taxon>Neognathae</taxon>
        <taxon>Neoaves</taxon>
        <taxon>Telluraves</taxon>
        <taxon>Australaves</taxon>
        <taxon>Passeriformes</taxon>
        <taxon>Tyrannidae</taxon>
        <taxon>Sapayoa</taxon>
    </lineage>
</organism>
<dbReference type="Proteomes" id="UP000589485">
    <property type="component" value="Unassembled WGS sequence"/>
</dbReference>
<evidence type="ECO:0000313" key="9">
    <source>
        <dbReference type="EMBL" id="NXA07148.1"/>
    </source>
</evidence>
<comment type="caution">
    <text evidence="9">The sequence shown here is derived from an EMBL/GenBank/DDBJ whole genome shotgun (WGS) entry which is preliminary data.</text>
</comment>
<sequence>MAQSTELQPSFEDVFNILSQVPQDKLLSLRHKLKHLIPGPSSKLLQAMVLLTLGQETNARICLDALRDSPAAQYVQQTKLGAAGLREDREDLQPPQLDAGAVAQLAQVYQVLAQEKLCSPEAWDKACQAATKACKDTQRGTLNNIPPEDQDKHSFATSTGSSDRFQMLRSDVGAGFLHTGSSNYRVRSSPVQIPGNSELSAPQTLCSIGSSSLSSCLEISASPTVAFHTQPSPPERVPHPSGAGHPNGDTQSHSPQESSWDSRANSHSGQDTGAQVPCPEEVVQVSSCHPELPTPRTPLSSEGAVIQPVQSRDVPRTLTGPPAPRENTDEKWDGKQSPPVLPDPRAAVGTDPAPTEDSYVPAGIPCNSTAASTSACSLPPPPTYSFSSTLPLPPPQESPSNCYPPPLHSSSSPAWPPHPLPAVDPVSLSEPDGAKFFTFVILHASEDEIVAHRVKNLLESMRVSNGATLCEDFSIAGRSHMTCFQEAMENSAFMILLLTKNFPCNLCLFQTDTALMQSILDPCKHYSVIPFLPKENALEHSRMPRMLSGLMTLNESSPMFSKTVHNTFNPKVISQKKAMWEHRRKLQQTQQSLAALSLGSHPQVPPAA</sequence>
<name>A0A7K7SRK4_9TYRA</name>
<dbReference type="GO" id="GO:0035666">
    <property type="term" value="P:TRIF-dependent toll-like receptor signaling pathway"/>
    <property type="evidence" value="ECO:0007669"/>
    <property type="project" value="InterPro"/>
</dbReference>
<dbReference type="GO" id="GO:0005768">
    <property type="term" value="C:endosome"/>
    <property type="evidence" value="ECO:0007669"/>
    <property type="project" value="TreeGrafter"/>
</dbReference>
<accession>A0A7K7SRK4</accession>
<dbReference type="Gene3D" id="1.25.40.780">
    <property type="match status" value="1"/>
</dbReference>
<feature type="compositionally biased region" description="Low complexity" evidence="7">
    <location>
        <begin position="368"/>
        <end position="377"/>
    </location>
</feature>
<evidence type="ECO:0000256" key="2">
    <source>
        <dbReference type="ARBA" id="ARBA00022490"/>
    </source>
</evidence>
<dbReference type="GO" id="GO:0045087">
    <property type="term" value="P:innate immune response"/>
    <property type="evidence" value="ECO:0007669"/>
    <property type="project" value="UniProtKB-KW"/>
</dbReference>
<reference evidence="9 10" key="1">
    <citation type="submission" date="2019-09" db="EMBL/GenBank/DDBJ databases">
        <title>Bird 10,000 Genomes (B10K) Project - Family phase.</title>
        <authorList>
            <person name="Zhang G."/>
        </authorList>
    </citation>
    <scope>NUCLEOTIDE SEQUENCE [LARGE SCALE GENOMIC DNA]</scope>
    <source>
        <strain evidence="9">B10K-DU-030-41</strain>
        <tissue evidence="9">Muscle</tissue>
    </source>
</reference>
<dbReference type="Pfam" id="PF17798">
    <property type="entry name" value="TRIF-NTD"/>
    <property type="match status" value="1"/>
</dbReference>
<dbReference type="AlphaFoldDB" id="A0A7K7SRK4"/>
<feature type="domain" description="TIR" evidence="8">
    <location>
        <begin position="435"/>
        <end position="568"/>
    </location>
</feature>
<feature type="compositionally biased region" description="Polar residues" evidence="7">
    <location>
        <begin position="248"/>
        <end position="273"/>
    </location>
</feature>
<keyword evidence="10" id="KW-1185">Reference proteome</keyword>
<proteinExistence type="predicted"/>
<keyword evidence="4" id="KW-0399">Innate immunity</keyword>
<feature type="non-terminal residue" evidence="9">
    <location>
        <position position="608"/>
    </location>
</feature>
<feature type="region of interest" description="Disordered" evidence="7">
    <location>
        <begin position="138"/>
        <end position="162"/>
    </location>
</feature>
<dbReference type="PROSITE" id="PS50104">
    <property type="entry name" value="TIR"/>
    <property type="match status" value="1"/>
</dbReference>
<dbReference type="GO" id="GO:0006954">
    <property type="term" value="P:inflammatory response"/>
    <property type="evidence" value="ECO:0007669"/>
    <property type="project" value="UniProtKB-KW"/>
</dbReference>
<dbReference type="InterPro" id="IPR040886">
    <property type="entry name" value="TRIF_N"/>
</dbReference>
<evidence type="ECO:0000259" key="8">
    <source>
        <dbReference type="PROSITE" id="PS50104"/>
    </source>
</evidence>
<feature type="compositionally biased region" description="Pro residues" evidence="7">
    <location>
        <begin position="391"/>
        <end position="407"/>
    </location>
</feature>
<dbReference type="GO" id="GO:0043123">
    <property type="term" value="P:positive regulation of canonical NF-kappaB signal transduction"/>
    <property type="evidence" value="ECO:0007669"/>
    <property type="project" value="TreeGrafter"/>
</dbReference>
<dbReference type="EMBL" id="VZSY01000122">
    <property type="protein sequence ID" value="NXA07148.1"/>
    <property type="molecule type" value="Genomic_DNA"/>
</dbReference>
<feature type="region of interest" description="Disordered" evidence="7">
    <location>
        <begin position="179"/>
        <end position="198"/>
    </location>
</feature>
<evidence type="ECO:0000256" key="6">
    <source>
        <dbReference type="ARBA" id="ARBA00023198"/>
    </source>
</evidence>
<keyword evidence="3" id="KW-0597">Phosphoprotein</keyword>
<protein>
    <submittedName>
        <fullName evidence="9">TCAM1 protein</fullName>
    </submittedName>
</protein>
<dbReference type="OrthoDB" id="9906976at2759"/>
<keyword evidence="5" id="KW-0391">Immunity</keyword>
<dbReference type="GO" id="GO:0032481">
    <property type="term" value="P:positive regulation of type I interferon production"/>
    <property type="evidence" value="ECO:0007669"/>
    <property type="project" value="TreeGrafter"/>
</dbReference>
<evidence type="ECO:0000256" key="4">
    <source>
        <dbReference type="ARBA" id="ARBA00022588"/>
    </source>
</evidence>
<dbReference type="InterPro" id="IPR046946">
    <property type="entry name" value="TCAM1/2"/>
</dbReference>